<feature type="compositionally biased region" description="Low complexity" evidence="2">
    <location>
        <begin position="25"/>
        <end position="67"/>
    </location>
</feature>
<keyword evidence="1 3" id="KW-0732">Signal</keyword>
<dbReference type="Pfam" id="PF01364">
    <property type="entry name" value="Peptidase_C25"/>
    <property type="match status" value="1"/>
</dbReference>
<feature type="signal peptide" evidence="3">
    <location>
        <begin position="1"/>
        <end position="18"/>
    </location>
</feature>
<protein>
    <submittedName>
        <fullName evidence="5">C25 family cysteine peptidase</fullName>
    </submittedName>
</protein>
<dbReference type="PROSITE" id="PS51257">
    <property type="entry name" value="PROKAR_LIPOPROTEIN"/>
    <property type="match status" value="1"/>
</dbReference>
<name>A0ABS7TK73_9BACT</name>
<feature type="domain" description="Gingipain" evidence="4">
    <location>
        <begin position="77"/>
        <end position="454"/>
    </location>
</feature>
<dbReference type="Gene3D" id="3.40.50.1460">
    <property type="match status" value="1"/>
</dbReference>
<keyword evidence="6" id="KW-1185">Reference proteome</keyword>
<dbReference type="Proteomes" id="UP001139031">
    <property type="component" value="Unassembled WGS sequence"/>
</dbReference>
<dbReference type="EMBL" id="JAIRAU010000001">
    <property type="protein sequence ID" value="MBZ5708527.1"/>
    <property type="molecule type" value="Genomic_DNA"/>
</dbReference>
<evidence type="ECO:0000259" key="4">
    <source>
        <dbReference type="Pfam" id="PF01364"/>
    </source>
</evidence>
<evidence type="ECO:0000256" key="1">
    <source>
        <dbReference type="ARBA" id="ARBA00022729"/>
    </source>
</evidence>
<dbReference type="Gene3D" id="3.40.50.10390">
    <property type="entry name" value="Gingipain r, domain 1"/>
    <property type="match status" value="1"/>
</dbReference>
<evidence type="ECO:0000256" key="2">
    <source>
        <dbReference type="SAM" id="MobiDB-lite"/>
    </source>
</evidence>
<sequence>MVKSALVSVASSLLVVLAACGNTTSDGATDGLGTTTGSTTDDATGTSTSDTAVPTTTVEPTTSDSTTGEVGPPPVDYVIIAADKLADVAGEFGEHRSAGGHTVALVRMSEILADGGDPVEAIRERLRGYHAARDPDRPLFVLLVGDAEPGGPVDADTVPLGEVVQVLEIEPPMAIPSDHLYADLDDDDITDLAVGRIPARDPAAVTAALLKTIRHEQVRSVGPHNRRINMFASALGQGALVDSLVEKLVNTALDEIPYEFDITMTYGLQSSPYVYVPEQFSDKVVERINEGSLMVTYIGHGSPTSFPPLEWNGQLHPLLDVEALGDLAITGRSPIVTLIACAMGSFAGPDDSVGASLLAAANGPVAVLSSTELSYVYPNTIFIRELGLVMTAERPATIGEAFVRAKQRVMTQVDGFRAQIDNAFGLSLSDADMDALRRSHLHLYTLFGDPALRIGYPEPAAVGVAPAAVAPGGSVDVDITAAGLGDGLAHITLETVRSKIPGELVPVPPDGDPQRDAVLVANYEAANDKVVLGTEAALVGGAAQVSLAVPADLPRGRYHVKVRADDGSAEAIGAVELIVDD</sequence>
<evidence type="ECO:0000256" key="3">
    <source>
        <dbReference type="SAM" id="SignalP"/>
    </source>
</evidence>
<reference evidence="5" key="1">
    <citation type="submission" date="2021-08" db="EMBL/GenBank/DDBJ databases">
        <authorList>
            <person name="Stevens D.C."/>
        </authorList>
    </citation>
    <scope>NUCLEOTIDE SEQUENCE</scope>
    <source>
        <strain evidence="5">DSM 53165</strain>
    </source>
</reference>
<dbReference type="InterPro" id="IPR029031">
    <property type="entry name" value="Gingipain_N_sf"/>
</dbReference>
<accession>A0ABS7TK73</accession>
<gene>
    <name evidence="5" type="ORF">K7C98_04605</name>
</gene>
<dbReference type="InterPro" id="IPR029030">
    <property type="entry name" value="Caspase-like_dom_sf"/>
</dbReference>
<comment type="caution">
    <text evidence="5">The sequence shown here is derived from an EMBL/GenBank/DDBJ whole genome shotgun (WGS) entry which is preliminary data.</text>
</comment>
<dbReference type="SUPFAM" id="SSF52129">
    <property type="entry name" value="Caspase-like"/>
    <property type="match status" value="1"/>
</dbReference>
<dbReference type="RefSeq" id="WP_224190274.1">
    <property type="nucleotide sequence ID" value="NZ_JAIRAU010000001.1"/>
</dbReference>
<feature type="chain" id="PRO_5047213346" evidence="3">
    <location>
        <begin position="19"/>
        <end position="581"/>
    </location>
</feature>
<organism evidence="5 6">
    <name type="scientific">Nannocystis pusilla</name>
    <dbReference type="NCBI Taxonomy" id="889268"/>
    <lineage>
        <taxon>Bacteria</taxon>
        <taxon>Pseudomonadati</taxon>
        <taxon>Myxococcota</taxon>
        <taxon>Polyangia</taxon>
        <taxon>Nannocystales</taxon>
        <taxon>Nannocystaceae</taxon>
        <taxon>Nannocystis</taxon>
    </lineage>
</organism>
<feature type="region of interest" description="Disordered" evidence="2">
    <location>
        <begin position="25"/>
        <end position="73"/>
    </location>
</feature>
<dbReference type="InterPro" id="IPR001769">
    <property type="entry name" value="Gingipain"/>
</dbReference>
<evidence type="ECO:0000313" key="6">
    <source>
        <dbReference type="Proteomes" id="UP001139031"/>
    </source>
</evidence>
<proteinExistence type="predicted"/>
<evidence type="ECO:0000313" key="5">
    <source>
        <dbReference type="EMBL" id="MBZ5708527.1"/>
    </source>
</evidence>